<evidence type="ECO:0000256" key="9">
    <source>
        <dbReference type="ARBA" id="ARBA00023065"/>
    </source>
</evidence>
<name>A0A1B2JIV1_PICPA</name>
<feature type="domain" description="Ion transport" evidence="15">
    <location>
        <begin position="374"/>
        <end position="580"/>
    </location>
</feature>
<keyword evidence="17" id="KW-1185">Reference proteome</keyword>
<evidence type="ECO:0000259" key="15">
    <source>
        <dbReference type="Pfam" id="PF00520"/>
    </source>
</evidence>
<dbReference type="EMBL" id="CP014587">
    <property type="protein sequence ID" value="ANZ77841.1"/>
    <property type="molecule type" value="Genomic_DNA"/>
</dbReference>
<dbReference type="InterPro" id="IPR050599">
    <property type="entry name" value="VDCC_alpha-1_subunit"/>
</dbReference>
<dbReference type="PANTHER" id="PTHR45628">
    <property type="entry name" value="VOLTAGE-DEPENDENT CALCIUM CHANNEL TYPE A SUBUNIT ALPHA-1"/>
    <property type="match status" value="1"/>
</dbReference>
<evidence type="ECO:0000256" key="3">
    <source>
        <dbReference type="ARBA" id="ARBA00022568"/>
    </source>
</evidence>
<dbReference type="Proteomes" id="UP000094565">
    <property type="component" value="Chromosome 4"/>
</dbReference>
<dbReference type="Gene3D" id="1.20.120.350">
    <property type="entry name" value="Voltage-gated potassium channels. Chain C"/>
    <property type="match status" value="1"/>
</dbReference>
<protein>
    <submittedName>
        <fullName evidence="16">BA75_04956T0</fullName>
    </submittedName>
</protein>
<proteinExistence type="predicted"/>
<keyword evidence="8 14" id="KW-1133">Transmembrane helix</keyword>
<dbReference type="Pfam" id="PF00520">
    <property type="entry name" value="Ion_trans"/>
    <property type="match status" value="1"/>
</dbReference>
<feature type="transmembrane region" description="Helical" evidence="14">
    <location>
        <begin position="507"/>
        <end position="526"/>
    </location>
</feature>
<organism evidence="16 17">
    <name type="scientific">Komagataella pastoris</name>
    <name type="common">Yeast</name>
    <name type="synonym">Pichia pastoris</name>
    <dbReference type="NCBI Taxonomy" id="4922"/>
    <lineage>
        <taxon>Eukaryota</taxon>
        <taxon>Fungi</taxon>
        <taxon>Dikarya</taxon>
        <taxon>Ascomycota</taxon>
        <taxon>Saccharomycotina</taxon>
        <taxon>Pichiomycetes</taxon>
        <taxon>Pichiales</taxon>
        <taxon>Pichiaceae</taxon>
        <taxon>Komagataella</taxon>
    </lineage>
</organism>
<feature type="region of interest" description="Disordered" evidence="13">
    <location>
        <begin position="94"/>
        <end position="120"/>
    </location>
</feature>
<evidence type="ECO:0000256" key="4">
    <source>
        <dbReference type="ARBA" id="ARBA00022673"/>
    </source>
</evidence>
<dbReference type="OrthoDB" id="416585at2759"/>
<dbReference type="AlphaFoldDB" id="A0A1B2JIV1"/>
<dbReference type="GO" id="GO:0008331">
    <property type="term" value="F:high voltage-gated calcium channel activity"/>
    <property type="evidence" value="ECO:0007669"/>
    <property type="project" value="TreeGrafter"/>
</dbReference>
<comment type="subcellular location">
    <subcellularLocation>
        <location evidence="1">Membrane</location>
        <topology evidence="1">Multi-pass membrane protein</topology>
    </subcellularLocation>
</comment>
<accession>A0A1B2JIV1</accession>
<feature type="transmembrane region" description="Helical" evidence="14">
    <location>
        <begin position="563"/>
        <end position="581"/>
    </location>
</feature>
<feature type="compositionally biased region" description="Polar residues" evidence="13">
    <location>
        <begin position="231"/>
        <end position="240"/>
    </location>
</feature>
<keyword evidence="5 14" id="KW-0812">Transmembrane</keyword>
<feature type="region of interest" description="Disordered" evidence="13">
    <location>
        <begin position="1"/>
        <end position="80"/>
    </location>
</feature>
<evidence type="ECO:0000313" key="17">
    <source>
        <dbReference type="Proteomes" id="UP000094565"/>
    </source>
</evidence>
<dbReference type="GO" id="GO:0005891">
    <property type="term" value="C:voltage-gated calcium channel complex"/>
    <property type="evidence" value="ECO:0007669"/>
    <property type="project" value="TreeGrafter"/>
</dbReference>
<dbReference type="InterPro" id="IPR027359">
    <property type="entry name" value="Volt_channel_dom_sf"/>
</dbReference>
<feature type="compositionally biased region" description="Basic and acidic residues" evidence="13">
    <location>
        <begin position="1"/>
        <end position="15"/>
    </location>
</feature>
<dbReference type="GO" id="GO:0098703">
    <property type="term" value="P:calcium ion import across plasma membrane"/>
    <property type="evidence" value="ECO:0007669"/>
    <property type="project" value="TreeGrafter"/>
</dbReference>
<evidence type="ECO:0000256" key="11">
    <source>
        <dbReference type="ARBA" id="ARBA00023180"/>
    </source>
</evidence>
<feature type="compositionally biased region" description="Polar residues" evidence="13">
    <location>
        <begin position="201"/>
        <end position="211"/>
    </location>
</feature>
<keyword evidence="11" id="KW-0325">Glycoprotein</keyword>
<keyword evidence="9" id="KW-0406">Ion transport</keyword>
<feature type="region of interest" description="Disordered" evidence="13">
    <location>
        <begin position="190"/>
        <end position="211"/>
    </location>
</feature>
<dbReference type="SUPFAM" id="SSF81324">
    <property type="entry name" value="Voltage-gated potassium channels"/>
    <property type="match status" value="1"/>
</dbReference>
<evidence type="ECO:0000256" key="1">
    <source>
        <dbReference type="ARBA" id="ARBA00004141"/>
    </source>
</evidence>
<evidence type="ECO:0000256" key="6">
    <source>
        <dbReference type="ARBA" id="ARBA00022837"/>
    </source>
</evidence>
<evidence type="ECO:0000256" key="14">
    <source>
        <dbReference type="SAM" id="Phobius"/>
    </source>
</evidence>
<feature type="compositionally biased region" description="Polar residues" evidence="13">
    <location>
        <begin position="51"/>
        <end position="66"/>
    </location>
</feature>
<evidence type="ECO:0000256" key="8">
    <source>
        <dbReference type="ARBA" id="ARBA00022989"/>
    </source>
</evidence>
<keyword evidence="4" id="KW-0107">Calcium channel</keyword>
<feature type="transmembrane region" description="Helical" evidence="14">
    <location>
        <begin position="376"/>
        <end position="397"/>
    </location>
</feature>
<dbReference type="PANTHER" id="PTHR45628:SF7">
    <property type="entry name" value="VOLTAGE-DEPENDENT CALCIUM CHANNEL TYPE A SUBUNIT ALPHA-1"/>
    <property type="match status" value="1"/>
</dbReference>
<evidence type="ECO:0000256" key="12">
    <source>
        <dbReference type="ARBA" id="ARBA00023303"/>
    </source>
</evidence>
<keyword evidence="7" id="KW-0851">Voltage-gated channel</keyword>
<keyword evidence="12" id="KW-0407">Ion channel</keyword>
<evidence type="ECO:0000256" key="13">
    <source>
        <dbReference type="SAM" id="MobiDB-lite"/>
    </source>
</evidence>
<sequence length="583" mass="66714">MTNNHRKNDSLESRRAISPSSSMNSRDSSTTRLNARNQDIPHVNIDDTDSGRQSRSPGRFQRQISPFRSPRLGFLNNLHSPKLKNKFEPAYHELEDQDDGNDNDGSRSMPTLRIDTDHNETASNPFLVAGEEQPKSPSGSFLHSPILEDAQSSDVLNTGLELALGERLGKGAWLPTAENADETQDQDSIDYHEHSLPDDGSQVQKYDQSSSLSPYENIEMASLNTKVSNIDSKLESNSPKPSSPRLDSSPKKVTSAVRRLSLRVSGKDDMEDTQDIRTSADMPQIYLSDTSDSNDYLRPAVSKSEFLSVQPESTRGSFLQTEGMQDGLSSIGSAKEVVQKHEDGHEEIRLFGSTLRIFDYDSRVRQRCAKIVMHKYFDPVVVFLIFLVTVLLSYQLWMPEVRGYHHTEEYTSIDWVLVFIYVLFTVETVLKIITFGLVDDSQMYQDLNITIKPNQFRLFWDRWDWKKLQFNSQTSSSRKTMSEPSEKFSHSSRKLNRAYLRVSWNRIDFVSVLAFWISLFLSINRYDLHNGIFIFRSLMCLKILRLVNLTHGTFTILKALKEAIPELVDVILFLVCFWSFLQF</sequence>
<gene>
    <name evidence="16" type="ORF">ATY40_BA7504956</name>
</gene>
<keyword evidence="3" id="KW-0109">Calcium transport</keyword>
<keyword evidence="6" id="KW-0106">Calcium</keyword>
<feature type="compositionally biased region" description="Low complexity" evidence="13">
    <location>
        <begin position="18"/>
        <end position="28"/>
    </location>
</feature>
<evidence type="ECO:0000256" key="2">
    <source>
        <dbReference type="ARBA" id="ARBA00022448"/>
    </source>
</evidence>
<dbReference type="InterPro" id="IPR005821">
    <property type="entry name" value="Ion_trans_dom"/>
</dbReference>
<reference evidence="16 17" key="1">
    <citation type="submission" date="2016-02" db="EMBL/GenBank/DDBJ databases">
        <title>Comparative genomic and transcriptomic foundation for Pichia pastoris.</title>
        <authorList>
            <person name="Love K.R."/>
            <person name="Shah K.A."/>
            <person name="Whittaker C.A."/>
            <person name="Wu J."/>
            <person name="Bartlett M.C."/>
            <person name="Ma D."/>
            <person name="Leeson R.L."/>
            <person name="Priest M."/>
            <person name="Young S.K."/>
            <person name="Love J.C."/>
        </authorList>
    </citation>
    <scope>NUCLEOTIDE SEQUENCE [LARGE SCALE GENOMIC DNA]</scope>
    <source>
        <strain evidence="16 17">ATCC 28485</strain>
    </source>
</reference>
<evidence type="ECO:0000256" key="7">
    <source>
        <dbReference type="ARBA" id="ARBA00022882"/>
    </source>
</evidence>
<feature type="transmembrane region" description="Helical" evidence="14">
    <location>
        <begin position="417"/>
        <end position="438"/>
    </location>
</feature>
<feature type="region of interest" description="Disordered" evidence="13">
    <location>
        <begin position="231"/>
        <end position="258"/>
    </location>
</feature>
<evidence type="ECO:0000256" key="5">
    <source>
        <dbReference type="ARBA" id="ARBA00022692"/>
    </source>
</evidence>
<evidence type="ECO:0000313" key="16">
    <source>
        <dbReference type="EMBL" id="ANZ77841.1"/>
    </source>
</evidence>
<keyword evidence="10 14" id="KW-0472">Membrane</keyword>
<evidence type="ECO:0000256" key="10">
    <source>
        <dbReference type="ARBA" id="ARBA00023136"/>
    </source>
</evidence>
<keyword evidence="2" id="KW-0813">Transport</keyword>